<dbReference type="Proteomes" id="UP000247892">
    <property type="component" value="Unassembled WGS sequence"/>
</dbReference>
<keyword evidence="2" id="KW-0812">Transmembrane</keyword>
<organism evidence="4 5">
    <name type="scientific">Prauserella flavalba</name>
    <dbReference type="NCBI Taxonomy" id="1477506"/>
    <lineage>
        <taxon>Bacteria</taxon>
        <taxon>Bacillati</taxon>
        <taxon>Actinomycetota</taxon>
        <taxon>Actinomycetes</taxon>
        <taxon>Pseudonocardiales</taxon>
        <taxon>Pseudonocardiaceae</taxon>
        <taxon>Prauserella</taxon>
    </lineage>
</organism>
<evidence type="ECO:0000256" key="1">
    <source>
        <dbReference type="SAM" id="MobiDB-lite"/>
    </source>
</evidence>
<accession>A0A318LQM2</accession>
<keyword evidence="3" id="KW-0732">Signal</keyword>
<name>A0A318LQM2_9PSEU</name>
<proteinExistence type="predicted"/>
<feature type="compositionally biased region" description="Pro residues" evidence="1">
    <location>
        <begin position="121"/>
        <end position="140"/>
    </location>
</feature>
<keyword evidence="5" id="KW-1185">Reference proteome</keyword>
<dbReference type="RefSeq" id="WP_110338591.1">
    <property type="nucleotide sequence ID" value="NZ_JBHVKT010000036.1"/>
</dbReference>
<keyword evidence="2" id="KW-0472">Membrane</keyword>
<evidence type="ECO:0008006" key="6">
    <source>
        <dbReference type="Google" id="ProtNLM"/>
    </source>
</evidence>
<dbReference type="EMBL" id="MASU01000007">
    <property type="protein sequence ID" value="PXY30605.1"/>
    <property type="molecule type" value="Genomic_DNA"/>
</dbReference>
<feature type="region of interest" description="Disordered" evidence="1">
    <location>
        <begin position="66"/>
        <end position="140"/>
    </location>
</feature>
<feature type="chain" id="PRO_5039010609" description="MYXO-CTERM domain-containing protein" evidence="3">
    <location>
        <begin position="24"/>
        <end position="140"/>
    </location>
</feature>
<feature type="transmembrane region" description="Helical" evidence="2">
    <location>
        <begin position="48"/>
        <end position="66"/>
    </location>
</feature>
<gene>
    <name evidence="4" type="ORF">BA062_18830</name>
</gene>
<protein>
    <recommendedName>
        <fullName evidence="6">MYXO-CTERM domain-containing protein</fullName>
    </recommendedName>
</protein>
<reference evidence="4 5" key="1">
    <citation type="submission" date="2016-07" db="EMBL/GenBank/DDBJ databases">
        <title>Draft genome sequence of Prauserella sp. YIM 121212, isolated from alkaline soil.</title>
        <authorList>
            <person name="Ruckert C."/>
            <person name="Albersmeier A."/>
            <person name="Jiang C.-L."/>
            <person name="Jiang Y."/>
            <person name="Kalinowski J."/>
            <person name="Schneider O."/>
            <person name="Winkler A."/>
            <person name="Zotchev S.B."/>
        </authorList>
    </citation>
    <scope>NUCLEOTIDE SEQUENCE [LARGE SCALE GENOMIC DNA]</scope>
    <source>
        <strain evidence="4 5">YIM 121212</strain>
    </source>
</reference>
<keyword evidence="2" id="KW-1133">Transmembrane helix</keyword>
<evidence type="ECO:0000313" key="4">
    <source>
        <dbReference type="EMBL" id="PXY30605.1"/>
    </source>
</evidence>
<feature type="region of interest" description="Disordered" evidence="1">
    <location>
        <begin position="27"/>
        <end position="50"/>
    </location>
</feature>
<dbReference type="AlphaFoldDB" id="A0A318LQM2"/>
<sequence length="140" mass="14232">MTTRRWLAALGAALVLPILTGAAAPPQVPAQAAQQQPAADSGDGDGNPGLWGLLGLTGLLGLAGLVRRRPKPTRGDPLAAYPAARRQPAPHGPAARHRAEGGPSFSSAETAPVSVNGHRPPAAPGDVPPHAPQYPPPRED</sequence>
<evidence type="ECO:0000313" key="5">
    <source>
        <dbReference type="Proteomes" id="UP000247892"/>
    </source>
</evidence>
<evidence type="ECO:0000256" key="3">
    <source>
        <dbReference type="SAM" id="SignalP"/>
    </source>
</evidence>
<evidence type="ECO:0000256" key="2">
    <source>
        <dbReference type="SAM" id="Phobius"/>
    </source>
</evidence>
<feature type="compositionally biased region" description="Low complexity" evidence="1">
    <location>
        <begin position="27"/>
        <end position="39"/>
    </location>
</feature>
<feature type="signal peptide" evidence="3">
    <location>
        <begin position="1"/>
        <end position="23"/>
    </location>
</feature>
<feature type="compositionally biased region" description="Low complexity" evidence="1">
    <location>
        <begin position="77"/>
        <end position="93"/>
    </location>
</feature>
<comment type="caution">
    <text evidence="4">The sequence shown here is derived from an EMBL/GenBank/DDBJ whole genome shotgun (WGS) entry which is preliminary data.</text>
</comment>